<evidence type="ECO:0000256" key="5">
    <source>
        <dbReference type="ARBA" id="ARBA00022989"/>
    </source>
</evidence>
<evidence type="ECO:0000256" key="6">
    <source>
        <dbReference type="ARBA" id="ARBA00023136"/>
    </source>
</evidence>
<feature type="compositionally biased region" description="Polar residues" evidence="8">
    <location>
        <begin position="530"/>
        <end position="539"/>
    </location>
</feature>
<dbReference type="RefSeq" id="WP_024059384.1">
    <property type="nucleotide sequence ID" value="NZ_JAKNHJ010000002.1"/>
</dbReference>
<feature type="transmembrane region" description="Helical" evidence="9">
    <location>
        <begin position="164"/>
        <end position="186"/>
    </location>
</feature>
<feature type="transmembrane region" description="Helical" evidence="9">
    <location>
        <begin position="464"/>
        <end position="486"/>
    </location>
</feature>
<comment type="caution">
    <text evidence="11">The sequence shown here is derived from an EMBL/GenBank/DDBJ whole genome shotgun (WGS) entry which is preliminary data.</text>
</comment>
<keyword evidence="4 7" id="KW-0812">Transmembrane</keyword>
<dbReference type="Proteomes" id="UP001200537">
    <property type="component" value="Unassembled WGS sequence"/>
</dbReference>
<dbReference type="InterPro" id="IPR001750">
    <property type="entry name" value="ND/Mrp_TM"/>
</dbReference>
<evidence type="ECO:0000313" key="11">
    <source>
        <dbReference type="EMBL" id="MCG4617203.1"/>
    </source>
</evidence>
<evidence type="ECO:0000256" key="2">
    <source>
        <dbReference type="ARBA" id="ARBA00005346"/>
    </source>
</evidence>
<dbReference type="EMBL" id="JAKNHJ010000002">
    <property type="protein sequence ID" value="MCG4617203.1"/>
    <property type="molecule type" value="Genomic_DNA"/>
</dbReference>
<comment type="subcellular location">
    <subcellularLocation>
        <location evidence="1">Cell membrane</location>
        <topology evidence="1">Multi-pass membrane protein</topology>
    </subcellularLocation>
    <subcellularLocation>
        <location evidence="7">Membrane</location>
        <topology evidence="7">Multi-pass membrane protein</topology>
    </subcellularLocation>
</comment>
<evidence type="ECO:0000256" key="1">
    <source>
        <dbReference type="ARBA" id="ARBA00004651"/>
    </source>
</evidence>
<dbReference type="GO" id="GO:0005886">
    <property type="term" value="C:plasma membrane"/>
    <property type="evidence" value="ECO:0007669"/>
    <property type="project" value="UniProtKB-SubCell"/>
</dbReference>
<dbReference type="Pfam" id="PF00361">
    <property type="entry name" value="Proton_antipo_M"/>
    <property type="match status" value="1"/>
</dbReference>
<feature type="transmembrane region" description="Helical" evidence="9">
    <location>
        <begin position="206"/>
        <end position="231"/>
    </location>
</feature>
<evidence type="ECO:0000313" key="12">
    <source>
        <dbReference type="Proteomes" id="UP001200537"/>
    </source>
</evidence>
<reference evidence="11" key="1">
    <citation type="submission" date="2022-01" db="EMBL/GenBank/DDBJ databases">
        <title>Collection of gut derived symbiotic bacterial strains cultured from healthy donors.</title>
        <authorList>
            <person name="Lin H."/>
            <person name="Kohout C."/>
            <person name="Waligurski E."/>
            <person name="Pamer E.G."/>
        </authorList>
    </citation>
    <scope>NUCLEOTIDE SEQUENCE</scope>
    <source>
        <strain evidence="11">DFI.7.46</strain>
    </source>
</reference>
<dbReference type="PANTHER" id="PTHR42703:SF1">
    <property type="entry name" value="NA(+)_H(+) ANTIPORTER SUBUNIT D1"/>
    <property type="match status" value="1"/>
</dbReference>
<protein>
    <submittedName>
        <fullName evidence="11">Na+/H+ antiporter subunit D</fullName>
    </submittedName>
</protein>
<name>A0AAJ1BAC0_9ACTO</name>
<dbReference type="NCBIfam" id="NF009308">
    <property type="entry name" value="PRK12665.1"/>
    <property type="match status" value="1"/>
</dbReference>
<organism evidence="11 12">
    <name type="scientific">Varibaculum cambriense</name>
    <dbReference type="NCBI Taxonomy" id="184870"/>
    <lineage>
        <taxon>Bacteria</taxon>
        <taxon>Bacillati</taxon>
        <taxon>Actinomycetota</taxon>
        <taxon>Actinomycetes</taxon>
        <taxon>Actinomycetales</taxon>
        <taxon>Actinomycetaceae</taxon>
        <taxon>Varibaculum</taxon>
    </lineage>
</organism>
<feature type="transmembrane region" description="Helical" evidence="9">
    <location>
        <begin position="238"/>
        <end position="259"/>
    </location>
</feature>
<evidence type="ECO:0000259" key="10">
    <source>
        <dbReference type="Pfam" id="PF00361"/>
    </source>
</evidence>
<dbReference type="PANTHER" id="PTHR42703">
    <property type="entry name" value="NADH DEHYDROGENASE"/>
    <property type="match status" value="1"/>
</dbReference>
<feature type="region of interest" description="Disordered" evidence="8">
    <location>
        <begin position="514"/>
        <end position="539"/>
    </location>
</feature>
<feature type="transmembrane region" description="Helical" evidence="9">
    <location>
        <begin position="133"/>
        <end position="152"/>
    </location>
</feature>
<evidence type="ECO:0000256" key="7">
    <source>
        <dbReference type="RuleBase" id="RU000320"/>
    </source>
</evidence>
<dbReference type="InterPro" id="IPR050586">
    <property type="entry name" value="CPA3_Na-H_Antiporter_D"/>
</dbReference>
<evidence type="ECO:0000256" key="8">
    <source>
        <dbReference type="SAM" id="MobiDB-lite"/>
    </source>
</evidence>
<keyword evidence="3" id="KW-1003">Cell membrane</keyword>
<feature type="transmembrane region" description="Helical" evidence="9">
    <location>
        <begin position="365"/>
        <end position="386"/>
    </location>
</feature>
<dbReference type="PRINTS" id="PR01437">
    <property type="entry name" value="NUOXDRDTASE4"/>
</dbReference>
<feature type="transmembrane region" description="Helical" evidence="9">
    <location>
        <begin position="72"/>
        <end position="96"/>
    </location>
</feature>
<comment type="similarity">
    <text evidence="2">Belongs to the CPA3 antiporters (TC 2.A.63) subunit D family.</text>
</comment>
<sequence>MNFLLALPVLLPLLAAALTLGLGRHYRIQSAVAFVTLSLSLIFALAILGLTDKATLVLDVGSWAAPIGISLVADRLAAIMLCTSLVVMVAVLAYSLSEGTVHESQDIPTPIFHPTYLVLCAGVNNAFLTGDMFNLYVGVEILLTSSFVLITLGGTRDRIRSGTVYVAVSMVGSAIFLVALASLYGACGTMNMAQLSMRLTEIDPAVAMLIQTLFLVAFGLKAAVFPLSAWLPDSYPTAPAPITAVFAGLLTKVGVYAIIRMQVLIFPTSPVDVVLAIVGILTMIVGILGAVAQDDIKRLLSFTLVSHIGFMIWGISLANTLGIASAVFYAVHHILVQTTLFLVAGMMEKIGGSTSLRRLHSLAKISPLLAIWYLIPAFNLVGFPPLTGFLGKLGLAEATAARNTPLAWALLAAGLVASLLTLYVVVKIWLQTFWQGRESAQESGGEEEEAVDTLNPAARIPRGVWAATGFLTAVTIGLSVFAGPVYTFTERATISMTRAEYQRAVLGEDGRGHGISKLSSGNREDFLNEDGNQADTAAAETTTKSVLFDALSLSPRKSYGSLPVRGGSND</sequence>
<feature type="transmembrane region" description="Helical" evidence="9">
    <location>
        <begin position="31"/>
        <end position="51"/>
    </location>
</feature>
<proteinExistence type="inferred from homology"/>
<dbReference type="GO" id="GO:0008137">
    <property type="term" value="F:NADH dehydrogenase (ubiquinone) activity"/>
    <property type="evidence" value="ECO:0007669"/>
    <property type="project" value="InterPro"/>
</dbReference>
<dbReference type="GO" id="GO:0042773">
    <property type="term" value="P:ATP synthesis coupled electron transport"/>
    <property type="evidence" value="ECO:0007669"/>
    <property type="project" value="InterPro"/>
</dbReference>
<accession>A0AAJ1BAC0</accession>
<evidence type="ECO:0000256" key="4">
    <source>
        <dbReference type="ARBA" id="ARBA00022692"/>
    </source>
</evidence>
<feature type="transmembrane region" description="Helical" evidence="9">
    <location>
        <begin position="271"/>
        <end position="292"/>
    </location>
</feature>
<feature type="domain" description="NADH:quinone oxidoreductase/Mrp antiporter transmembrane" evidence="10">
    <location>
        <begin position="130"/>
        <end position="420"/>
    </location>
</feature>
<keyword evidence="6 9" id="KW-0472">Membrane</keyword>
<evidence type="ECO:0000256" key="3">
    <source>
        <dbReference type="ARBA" id="ARBA00022475"/>
    </source>
</evidence>
<dbReference type="AlphaFoldDB" id="A0AAJ1BAC0"/>
<evidence type="ECO:0000256" key="9">
    <source>
        <dbReference type="SAM" id="Phobius"/>
    </source>
</evidence>
<keyword evidence="5 9" id="KW-1133">Transmembrane helix</keyword>
<dbReference type="InterPro" id="IPR003918">
    <property type="entry name" value="NADH_UbQ_OxRdtase"/>
</dbReference>
<feature type="transmembrane region" description="Helical" evidence="9">
    <location>
        <begin position="406"/>
        <end position="430"/>
    </location>
</feature>
<gene>
    <name evidence="11" type="ORF">L0M99_01655</name>
</gene>